<protein>
    <recommendedName>
        <fullName evidence="2">Methyltransferase domain-containing protein</fullName>
    </recommendedName>
</protein>
<comment type="caution">
    <text evidence="1">The sequence shown here is derived from an EMBL/GenBank/DDBJ whole genome shotgun (WGS) entry which is preliminary data.</text>
</comment>
<dbReference type="SUPFAM" id="SSF53335">
    <property type="entry name" value="S-adenosyl-L-methionine-dependent methyltransferases"/>
    <property type="match status" value="1"/>
</dbReference>
<dbReference type="Gene3D" id="3.40.50.150">
    <property type="entry name" value="Vaccinia Virus protein VP39"/>
    <property type="match status" value="1"/>
</dbReference>
<name>A0A9D4NR12_DERFA</name>
<organism evidence="1">
    <name type="scientific">Dermatophagoides farinae</name>
    <name type="common">American house dust mite</name>
    <dbReference type="NCBI Taxonomy" id="6954"/>
    <lineage>
        <taxon>Eukaryota</taxon>
        <taxon>Metazoa</taxon>
        <taxon>Ecdysozoa</taxon>
        <taxon>Arthropoda</taxon>
        <taxon>Chelicerata</taxon>
        <taxon>Arachnida</taxon>
        <taxon>Acari</taxon>
        <taxon>Acariformes</taxon>
        <taxon>Sarcoptiformes</taxon>
        <taxon>Astigmata</taxon>
        <taxon>Psoroptidia</taxon>
        <taxon>Analgoidea</taxon>
        <taxon>Pyroglyphidae</taxon>
        <taxon>Dermatophagoidinae</taxon>
        <taxon>Dermatophagoides</taxon>
    </lineage>
</organism>
<dbReference type="Proteomes" id="UP000828236">
    <property type="component" value="Unassembled WGS sequence"/>
</dbReference>
<accession>A0A9D4NR12</accession>
<evidence type="ECO:0000313" key="1">
    <source>
        <dbReference type="EMBL" id="KAH7636634.1"/>
    </source>
</evidence>
<gene>
    <name evidence="1" type="ORF">HUG17_6840</name>
</gene>
<dbReference type="InterPro" id="IPR029063">
    <property type="entry name" value="SAM-dependent_MTases_sf"/>
</dbReference>
<reference evidence="1" key="2">
    <citation type="journal article" date="2021" name="World Allergy Organ. J.">
        <title>Chromosome-level assembly of Dermatophagoides farinae genome and transcriptome reveals two novel allergens Der f 37 and Der f 39.</title>
        <authorList>
            <person name="Chen J."/>
            <person name="Cai Z."/>
            <person name="Fan D."/>
            <person name="Hu J."/>
            <person name="Hou Y."/>
            <person name="He Y."/>
            <person name="Zhang Z."/>
            <person name="Zhao Z."/>
            <person name="Gao P."/>
            <person name="Hu W."/>
            <person name="Sun J."/>
            <person name="Li J."/>
            <person name="Ji K."/>
        </authorList>
    </citation>
    <scope>NUCLEOTIDE SEQUENCE</scope>
    <source>
        <strain evidence="1">JKM2019</strain>
    </source>
</reference>
<reference evidence="1" key="1">
    <citation type="submission" date="2020-06" db="EMBL/GenBank/DDBJ databases">
        <authorList>
            <person name="Ji K."/>
            <person name="Li J."/>
        </authorList>
    </citation>
    <scope>NUCLEOTIDE SEQUENCE</scope>
    <source>
        <strain evidence="1">JKM2019</strain>
        <tissue evidence="1">Whole body</tissue>
    </source>
</reference>
<proteinExistence type="predicted"/>
<sequence length="248" mass="29029">MDQQLCKLTTVKQFECLDKSASKIRLLDLNRIIEKVIRKQCDQVPCKIVDIDCQTGCTTASLSTAFPSSNVMGIGSDGNMIHYAQSHYKQSGHFIQADVNGILCVTFSFWSDLFRIGNEVFMSDEMSLRISDDSMYKLTKPDWNKEMEKLKQLLDKYRFRMDNNSTVIEMVEQRMEFDTLKRIQDCIRFIYPLTPFVPESKRLRFFSKFFDNVYDHSMSDGWQQEHEIYHLPYQYLSLCTTKYGPGSQ</sequence>
<dbReference type="EMBL" id="SDOV01000009">
    <property type="protein sequence ID" value="KAH7636634.1"/>
    <property type="molecule type" value="Genomic_DNA"/>
</dbReference>
<dbReference type="AlphaFoldDB" id="A0A9D4NR12"/>
<evidence type="ECO:0008006" key="2">
    <source>
        <dbReference type="Google" id="ProtNLM"/>
    </source>
</evidence>